<comment type="caution">
    <text evidence="13">The sequence shown here is derived from an EMBL/GenBank/DDBJ whole genome shotgun (WGS) entry which is preliminary data.</text>
</comment>
<evidence type="ECO:0000256" key="10">
    <source>
        <dbReference type="ARBA" id="ARBA00023163"/>
    </source>
</evidence>
<dbReference type="InterPro" id="IPR018060">
    <property type="entry name" value="HTH_AraC"/>
</dbReference>
<comment type="cofactor">
    <cofactor evidence="1">
        <name>Zn(2+)</name>
        <dbReference type="ChEBI" id="CHEBI:29105"/>
    </cofactor>
</comment>
<evidence type="ECO:0000256" key="4">
    <source>
        <dbReference type="ARBA" id="ARBA00022723"/>
    </source>
</evidence>
<evidence type="ECO:0000256" key="1">
    <source>
        <dbReference type="ARBA" id="ARBA00001947"/>
    </source>
</evidence>
<dbReference type="GO" id="GO:0008270">
    <property type="term" value="F:zinc ion binding"/>
    <property type="evidence" value="ECO:0007669"/>
    <property type="project" value="InterPro"/>
</dbReference>
<evidence type="ECO:0000256" key="7">
    <source>
        <dbReference type="ARBA" id="ARBA00023015"/>
    </source>
</evidence>
<dbReference type="SUPFAM" id="SSF57884">
    <property type="entry name" value="Ada DNA repair protein, N-terminal domain (N-Ada 10)"/>
    <property type="match status" value="1"/>
</dbReference>
<dbReference type="InterPro" id="IPR035451">
    <property type="entry name" value="Ada-like_dom_sf"/>
</dbReference>
<feature type="domain" description="HTH araC/xylS-type" evidence="12">
    <location>
        <begin position="87"/>
        <end position="150"/>
    </location>
</feature>
<evidence type="ECO:0000256" key="2">
    <source>
        <dbReference type="ARBA" id="ARBA00022603"/>
    </source>
</evidence>
<protein>
    <submittedName>
        <fullName evidence="13">Metal binding domain of Ada-domain-containing protein</fullName>
    </submittedName>
</protein>
<dbReference type="EMBL" id="MU856905">
    <property type="protein sequence ID" value="KAK4154691.1"/>
    <property type="molecule type" value="Genomic_DNA"/>
</dbReference>
<evidence type="ECO:0000256" key="11">
    <source>
        <dbReference type="ARBA" id="ARBA00023204"/>
    </source>
</evidence>
<sequence length="172" mass="19022">MFETPESRWRALQRRNPLAASAFFYGVKTTGIYCRPTCPSRLARQANVVFFDAATEVEVASFRACQRCKPSQSDFESKKAQHRKAVRKACELMDGAGGRVTLETLATSVGLSPRYFHGIFKDVMGVTPSAYAVKARKEKATRTALRSEETDQACMVGNGTPLCRIEAKETVS</sequence>
<evidence type="ECO:0000256" key="6">
    <source>
        <dbReference type="ARBA" id="ARBA00022833"/>
    </source>
</evidence>
<accession>A0AAN6VPV5</accession>
<evidence type="ECO:0000256" key="9">
    <source>
        <dbReference type="ARBA" id="ARBA00023159"/>
    </source>
</evidence>
<keyword evidence="9" id="KW-0010">Activator</keyword>
<dbReference type="Proteomes" id="UP001302745">
    <property type="component" value="Unassembled WGS sequence"/>
</dbReference>
<evidence type="ECO:0000259" key="12">
    <source>
        <dbReference type="PROSITE" id="PS01124"/>
    </source>
</evidence>
<dbReference type="InterPro" id="IPR018062">
    <property type="entry name" value="HTH_AraC-typ_CS"/>
</dbReference>
<keyword evidence="10" id="KW-0804">Transcription</keyword>
<dbReference type="Gene3D" id="3.40.10.10">
    <property type="entry name" value="DNA Methylphosphotriester Repair Domain"/>
    <property type="match status" value="1"/>
</dbReference>
<dbReference type="Pfam" id="PF00165">
    <property type="entry name" value="HTH_AraC"/>
    <property type="match status" value="1"/>
</dbReference>
<dbReference type="GO" id="GO:0003700">
    <property type="term" value="F:DNA-binding transcription factor activity"/>
    <property type="evidence" value="ECO:0007669"/>
    <property type="project" value="InterPro"/>
</dbReference>
<keyword evidence="3" id="KW-0808">Transferase</keyword>
<name>A0AAN6VPV5_9PEZI</name>
<evidence type="ECO:0000256" key="5">
    <source>
        <dbReference type="ARBA" id="ARBA00022763"/>
    </source>
</evidence>
<evidence type="ECO:0000313" key="14">
    <source>
        <dbReference type="Proteomes" id="UP001302745"/>
    </source>
</evidence>
<dbReference type="GO" id="GO:0006281">
    <property type="term" value="P:DNA repair"/>
    <property type="evidence" value="ECO:0007669"/>
    <property type="project" value="UniProtKB-KW"/>
</dbReference>
<reference evidence="13" key="2">
    <citation type="submission" date="2023-05" db="EMBL/GenBank/DDBJ databases">
        <authorList>
            <consortium name="Lawrence Berkeley National Laboratory"/>
            <person name="Steindorff A."/>
            <person name="Hensen N."/>
            <person name="Bonometti L."/>
            <person name="Westerberg I."/>
            <person name="Brannstrom I.O."/>
            <person name="Guillou S."/>
            <person name="Cros-Aarteil S."/>
            <person name="Calhoun S."/>
            <person name="Haridas S."/>
            <person name="Kuo A."/>
            <person name="Mondo S."/>
            <person name="Pangilinan J."/>
            <person name="Riley R."/>
            <person name="Labutti K."/>
            <person name="Andreopoulos B."/>
            <person name="Lipzen A."/>
            <person name="Chen C."/>
            <person name="Yanf M."/>
            <person name="Daum C."/>
            <person name="Ng V."/>
            <person name="Clum A."/>
            <person name="Ohm R."/>
            <person name="Martin F."/>
            <person name="Silar P."/>
            <person name="Natvig D."/>
            <person name="Lalanne C."/>
            <person name="Gautier V."/>
            <person name="Ament-Velasquez S.L."/>
            <person name="Kruys A."/>
            <person name="Hutchinson M.I."/>
            <person name="Powell A.J."/>
            <person name="Barry K."/>
            <person name="Miller A.N."/>
            <person name="Grigoriev I.V."/>
            <person name="Debuchy R."/>
            <person name="Gladieux P."/>
            <person name="Thoren M.H."/>
            <person name="Johannesson H."/>
        </authorList>
    </citation>
    <scope>NUCLEOTIDE SEQUENCE</scope>
    <source>
        <strain evidence="13">CBS 538.74</strain>
    </source>
</reference>
<evidence type="ECO:0000313" key="13">
    <source>
        <dbReference type="EMBL" id="KAK4154691.1"/>
    </source>
</evidence>
<dbReference type="InterPro" id="IPR004026">
    <property type="entry name" value="Ada_DNA_repair_Zn-bd"/>
</dbReference>
<keyword evidence="4" id="KW-0479">Metal-binding</keyword>
<keyword evidence="2" id="KW-0489">Methyltransferase</keyword>
<dbReference type="GO" id="GO:0032259">
    <property type="term" value="P:methylation"/>
    <property type="evidence" value="ECO:0007669"/>
    <property type="project" value="UniProtKB-KW"/>
</dbReference>
<keyword evidence="5" id="KW-0227">DNA damage</keyword>
<dbReference type="GO" id="GO:0008168">
    <property type="term" value="F:methyltransferase activity"/>
    <property type="evidence" value="ECO:0007669"/>
    <property type="project" value="UniProtKB-KW"/>
</dbReference>
<keyword evidence="7" id="KW-0805">Transcription regulation</keyword>
<dbReference type="Gene3D" id="1.10.10.60">
    <property type="entry name" value="Homeodomain-like"/>
    <property type="match status" value="1"/>
</dbReference>
<gene>
    <name evidence="13" type="ORF">C8A00DRAFT_14189</name>
</gene>
<dbReference type="GO" id="GO:0043565">
    <property type="term" value="F:sequence-specific DNA binding"/>
    <property type="evidence" value="ECO:0007669"/>
    <property type="project" value="InterPro"/>
</dbReference>
<reference evidence="13" key="1">
    <citation type="journal article" date="2023" name="Mol. Phylogenet. Evol.">
        <title>Genome-scale phylogeny and comparative genomics of the fungal order Sordariales.</title>
        <authorList>
            <person name="Hensen N."/>
            <person name="Bonometti L."/>
            <person name="Westerberg I."/>
            <person name="Brannstrom I.O."/>
            <person name="Guillou S."/>
            <person name="Cros-Aarteil S."/>
            <person name="Calhoun S."/>
            <person name="Haridas S."/>
            <person name="Kuo A."/>
            <person name="Mondo S."/>
            <person name="Pangilinan J."/>
            <person name="Riley R."/>
            <person name="LaButti K."/>
            <person name="Andreopoulos B."/>
            <person name="Lipzen A."/>
            <person name="Chen C."/>
            <person name="Yan M."/>
            <person name="Daum C."/>
            <person name="Ng V."/>
            <person name="Clum A."/>
            <person name="Steindorff A."/>
            <person name="Ohm R.A."/>
            <person name="Martin F."/>
            <person name="Silar P."/>
            <person name="Natvig D.O."/>
            <person name="Lalanne C."/>
            <person name="Gautier V."/>
            <person name="Ament-Velasquez S.L."/>
            <person name="Kruys A."/>
            <person name="Hutchinson M.I."/>
            <person name="Powell A.J."/>
            <person name="Barry K."/>
            <person name="Miller A.N."/>
            <person name="Grigoriev I.V."/>
            <person name="Debuchy R."/>
            <person name="Gladieux P."/>
            <person name="Hiltunen Thoren M."/>
            <person name="Johannesson H."/>
        </authorList>
    </citation>
    <scope>NUCLEOTIDE SEQUENCE</scope>
    <source>
        <strain evidence="13">CBS 538.74</strain>
    </source>
</reference>
<organism evidence="13 14">
    <name type="scientific">Chaetomidium leptoderma</name>
    <dbReference type="NCBI Taxonomy" id="669021"/>
    <lineage>
        <taxon>Eukaryota</taxon>
        <taxon>Fungi</taxon>
        <taxon>Dikarya</taxon>
        <taxon>Ascomycota</taxon>
        <taxon>Pezizomycotina</taxon>
        <taxon>Sordariomycetes</taxon>
        <taxon>Sordariomycetidae</taxon>
        <taxon>Sordariales</taxon>
        <taxon>Chaetomiaceae</taxon>
        <taxon>Chaetomidium</taxon>
    </lineage>
</organism>
<dbReference type="InterPro" id="IPR009057">
    <property type="entry name" value="Homeodomain-like_sf"/>
</dbReference>
<proteinExistence type="predicted"/>
<keyword evidence="11" id="KW-0234">DNA repair</keyword>
<evidence type="ECO:0000256" key="8">
    <source>
        <dbReference type="ARBA" id="ARBA00023125"/>
    </source>
</evidence>
<dbReference type="PROSITE" id="PS00041">
    <property type="entry name" value="HTH_ARAC_FAMILY_1"/>
    <property type="match status" value="1"/>
</dbReference>
<dbReference type="SUPFAM" id="SSF46689">
    <property type="entry name" value="Homeodomain-like"/>
    <property type="match status" value="1"/>
</dbReference>
<evidence type="ECO:0000256" key="3">
    <source>
        <dbReference type="ARBA" id="ARBA00022679"/>
    </source>
</evidence>
<keyword evidence="14" id="KW-1185">Reference proteome</keyword>
<dbReference type="PROSITE" id="PS01124">
    <property type="entry name" value="HTH_ARAC_FAMILY_2"/>
    <property type="match status" value="1"/>
</dbReference>
<keyword evidence="6" id="KW-0862">Zinc</keyword>
<dbReference type="Pfam" id="PF02805">
    <property type="entry name" value="Ada_Zn_binding"/>
    <property type="match status" value="1"/>
</dbReference>
<dbReference type="AlphaFoldDB" id="A0AAN6VPV5"/>
<keyword evidence="8" id="KW-0238">DNA-binding</keyword>